<dbReference type="SUPFAM" id="SSF56672">
    <property type="entry name" value="DNA/RNA polymerases"/>
    <property type="match status" value="1"/>
</dbReference>
<dbReference type="InterPro" id="IPR053134">
    <property type="entry name" value="RNA-dir_DNA_polymerase"/>
</dbReference>
<evidence type="ECO:0000313" key="2">
    <source>
        <dbReference type="EMBL" id="EKD12066.1"/>
    </source>
</evidence>
<dbReference type="eggNOG" id="KOG0017">
    <property type="taxonomic scope" value="Eukaryota"/>
</dbReference>
<name>K1WGU6_MARBU</name>
<dbReference type="HOGENOM" id="CLU_419234_0_0_1"/>
<dbReference type="InterPro" id="IPR012337">
    <property type="entry name" value="RNaseH-like_sf"/>
</dbReference>
<gene>
    <name evidence="2" type="ORF">MBM_09769</name>
</gene>
<dbReference type="InParanoid" id="K1WGU6"/>
<dbReference type="OrthoDB" id="3561867at2759"/>
<dbReference type="Gene3D" id="3.10.10.10">
    <property type="entry name" value="HIV Type 1 Reverse Transcriptase, subunit A, domain 1"/>
    <property type="match status" value="1"/>
</dbReference>
<reference evidence="2 3" key="1">
    <citation type="journal article" date="2012" name="BMC Genomics">
        <title>Sequencing the genome of Marssonina brunnea reveals fungus-poplar co-evolution.</title>
        <authorList>
            <person name="Zhu S."/>
            <person name="Cao Y.-Z."/>
            <person name="Jiang C."/>
            <person name="Tan B.-Y."/>
            <person name="Wang Z."/>
            <person name="Feng S."/>
            <person name="Zhang L."/>
            <person name="Su X.-H."/>
            <person name="Brejova B."/>
            <person name="Vinar T."/>
            <person name="Xu M."/>
            <person name="Wang M.-X."/>
            <person name="Zhang S.-G."/>
            <person name="Huang M.-R."/>
            <person name="Wu R."/>
            <person name="Zhou Y."/>
        </authorList>
    </citation>
    <scope>NUCLEOTIDE SEQUENCE [LARGE SCALE GENOMIC DNA]</scope>
    <source>
        <strain evidence="2 3">MB_m1</strain>
    </source>
</reference>
<sequence length="654" mass="75308">MDRSNLVTASELLAATVEIKNEDRLRKALRSKITKTLRDQLYLEFAKTTTFKDFQTAPSIILNSQRAFIIELVPNLARLKEQRSSKSPITRTAKVAQPPSLFLPFSAKPLTALALVQIDLIDLTNSFLPETLLSQFRDMRYLDLTKLLGGKTMIIPVTFTKNGLSYKVFALLDSKANKSYTLISINRKLMSIDIASVEPLLPVKRSRQISKHKINRNLKINGVSRHAFYMIARQKDVELFFTSLYELDCLISEPTLIRFINGSIFAIDFAAELSELTNDLPIPFEYSDYTHVFSKAASNVLALHKPYDYKIELLERREKALRYSLLYKISILKLKLTKAYLIDNLNKGFIEPLIALFAALVLFAKKQDGSFRFCIDFRALNNLIRKDRYPFLLIDKTFARLLRAKIFTKLDIRQAFYKIRMDPALKELITFRTRYGAYKCKTAVTIEEIAELLSTFRVINQVLKANRTALSFLALRIQASKAESLPVNYGSQAKLIMKGDLLLYDGRLLVLDVQNLRSLLVREVYDQKEFNRIFGTKLTLSTAAHPETNGQTEIYNQYLQKRLRPFLDMRPFFTSRPLKKLDNPTNGPFEVTDNVYSSFKLKLLESIKVHLVFYPGRLRKAFNDSTFRQIILKPDSINITSELEYEVENILAIR</sequence>
<dbReference type="AlphaFoldDB" id="K1WGU6"/>
<dbReference type="PANTHER" id="PTHR24559:SF444">
    <property type="entry name" value="REVERSE TRANSCRIPTASE DOMAIN-CONTAINING PROTEIN"/>
    <property type="match status" value="1"/>
</dbReference>
<dbReference type="Gene3D" id="3.30.70.270">
    <property type="match status" value="1"/>
</dbReference>
<dbReference type="SUPFAM" id="SSF53098">
    <property type="entry name" value="Ribonuclease H-like"/>
    <property type="match status" value="1"/>
</dbReference>
<dbReference type="EMBL" id="JH921468">
    <property type="protein sequence ID" value="EKD12066.1"/>
    <property type="molecule type" value="Genomic_DNA"/>
</dbReference>
<feature type="domain" description="Reverse transcriptase" evidence="1">
    <location>
        <begin position="365"/>
        <end position="434"/>
    </location>
</feature>
<dbReference type="InterPro" id="IPR000477">
    <property type="entry name" value="RT_dom"/>
</dbReference>
<protein>
    <submittedName>
        <fullName evidence="2">Polymerase</fullName>
    </submittedName>
</protein>
<proteinExistence type="predicted"/>
<dbReference type="KEGG" id="mbe:MBM_09769"/>
<dbReference type="Proteomes" id="UP000006753">
    <property type="component" value="Unassembled WGS sequence"/>
</dbReference>
<keyword evidence="3" id="KW-1185">Reference proteome</keyword>
<dbReference type="InterPro" id="IPR043502">
    <property type="entry name" value="DNA/RNA_pol_sf"/>
</dbReference>
<evidence type="ECO:0000313" key="3">
    <source>
        <dbReference type="Proteomes" id="UP000006753"/>
    </source>
</evidence>
<dbReference type="CDD" id="cd01647">
    <property type="entry name" value="RT_LTR"/>
    <property type="match status" value="1"/>
</dbReference>
<organism evidence="2 3">
    <name type="scientific">Marssonina brunnea f. sp. multigermtubi (strain MB_m1)</name>
    <name type="common">Marssonina leaf spot fungus</name>
    <dbReference type="NCBI Taxonomy" id="1072389"/>
    <lineage>
        <taxon>Eukaryota</taxon>
        <taxon>Fungi</taxon>
        <taxon>Dikarya</taxon>
        <taxon>Ascomycota</taxon>
        <taxon>Pezizomycotina</taxon>
        <taxon>Leotiomycetes</taxon>
        <taxon>Helotiales</taxon>
        <taxon>Drepanopezizaceae</taxon>
        <taxon>Drepanopeziza</taxon>
    </lineage>
</organism>
<dbReference type="Pfam" id="PF00078">
    <property type="entry name" value="RVT_1"/>
    <property type="match status" value="1"/>
</dbReference>
<dbReference type="PANTHER" id="PTHR24559">
    <property type="entry name" value="TRANSPOSON TY3-I GAG-POL POLYPROTEIN"/>
    <property type="match status" value="1"/>
</dbReference>
<dbReference type="InterPro" id="IPR043128">
    <property type="entry name" value="Rev_trsase/Diguanyl_cyclase"/>
</dbReference>
<accession>K1WGU6</accession>
<evidence type="ECO:0000259" key="1">
    <source>
        <dbReference type="Pfam" id="PF00078"/>
    </source>
</evidence>